<evidence type="ECO:0000256" key="1">
    <source>
        <dbReference type="ARBA" id="ARBA00022443"/>
    </source>
</evidence>
<dbReference type="OrthoDB" id="5971719at2759"/>
<dbReference type="PRINTS" id="PR00499">
    <property type="entry name" value="P67PHOX"/>
</dbReference>
<dbReference type="GO" id="GO:0030864">
    <property type="term" value="C:cortical actin cytoskeleton"/>
    <property type="evidence" value="ECO:0007669"/>
    <property type="project" value="TreeGrafter"/>
</dbReference>
<dbReference type="GO" id="GO:0051015">
    <property type="term" value="F:actin filament binding"/>
    <property type="evidence" value="ECO:0007669"/>
    <property type="project" value="TreeGrafter"/>
</dbReference>
<dbReference type="PANTHER" id="PTHR10829">
    <property type="entry name" value="CORTACTIN AND DREBRIN"/>
    <property type="match status" value="1"/>
</dbReference>
<dbReference type="SUPFAM" id="SSF50044">
    <property type="entry name" value="SH3-domain"/>
    <property type="match status" value="2"/>
</dbReference>
<feature type="domain" description="ADF-H" evidence="5">
    <location>
        <begin position="8"/>
        <end position="150"/>
    </location>
</feature>
<evidence type="ECO:0000256" key="2">
    <source>
        <dbReference type="PROSITE-ProRule" id="PRU00192"/>
    </source>
</evidence>
<name>A0A1U7LPJ9_NEOID</name>
<organism evidence="6 7">
    <name type="scientific">Neolecta irregularis (strain DAH-3)</name>
    <dbReference type="NCBI Taxonomy" id="1198029"/>
    <lineage>
        <taxon>Eukaryota</taxon>
        <taxon>Fungi</taxon>
        <taxon>Dikarya</taxon>
        <taxon>Ascomycota</taxon>
        <taxon>Taphrinomycotina</taxon>
        <taxon>Neolectales</taxon>
        <taxon>Neolectaceae</taxon>
        <taxon>Neolecta</taxon>
    </lineage>
</organism>
<dbReference type="STRING" id="1198029.A0A1U7LPJ9"/>
<keyword evidence="1 2" id="KW-0728">SH3 domain</keyword>
<feature type="region of interest" description="Disordered" evidence="3">
    <location>
        <begin position="268"/>
        <end position="372"/>
    </location>
</feature>
<dbReference type="CDD" id="cd11281">
    <property type="entry name" value="ADF_drebrin_like"/>
    <property type="match status" value="1"/>
</dbReference>
<feature type="compositionally biased region" description="Polar residues" evidence="3">
    <location>
        <begin position="268"/>
        <end position="306"/>
    </location>
</feature>
<evidence type="ECO:0000313" key="6">
    <source>
        <dbReference type="EMBL" id="OLL24577.1"/>
    </source>
</evidence>
<dbReference type="GO" id="GO:0030427">
    <property type="term" value="C:site of polarized growth"/>
    <property type="evidence" value="ECO:0007669"/>
    <property type="project" value="TreeGrafter"/>
</dbReference>
<feature type="compositionally biased region" description="Basic and acidic residues" evidence="3">
    <location>
        <begin position="342"/>
        <end position="351"/>
    </location>
</feature>
<evidence type="ECO:0000256" key="3">
    <source>
        <dbReference type="SAM" id="MobiDB-lite"/>
    </source>
</evidence>
<evidence type="ECO:0000313" key="7">
    <source>
        <dbReference type="Proteomes" id="UP000186594"/>
    </source>
</evidence>
<reference evidence="6 7" key="1">
    <citation type="submission" date="2016-04" db="EMBL/GenBank/DDBJ databases">
        <title>Evolutionary innovation and constraint leading to complex multicellularity in the Ascomycota.</title>
        <authorList>
            <person name="Cisse O."/>
            <person name="Nguyen A."/>
            <person name="Hewitt D.A."/>
            <person name="Jedd G."/>
            <person name="Stajich J.E."/>
        </authorList>
    </citation>
    <scope>NUCLEOTIDE SEQUENCE [LARGE SCALE GENOMIC DNA]</scope>
    <source>
        <strain evidence="6 7">DAH-3</strain>
    </source>
</reference>
<gene>
    <name evidence="6" type="ORF">NEOLI_003721</name>
</gene>
<sequence length="668" mass="72257">MSNLLQPNFTSHGRDLRDSYERIRNGDENIAWALYSYEKHSNDLRVLETGQGGIAEFIDDFSDGKIMYAFSRVIDPNSGLSKFVLIGWCGEGVPEDRKGVFNTHFPAVQKFLNVRLAIQDSHNGGQGYHVSISARSQADVEPEVIMKKVEDASGAKYGVGALVGIFEGIQNAKQTSPLAIRSSRVPDPVLVDLLKPYSLIIKKPSKPSFIKRPPPLGFGTTPSLPKASGVFNKPSQPIKKEPPDSKEVIKGTYQRIGTPDIAALRASSSPENAKNINTGPVVSPSQTKKSPIASSFGTRASQSFGTTPPIPGTLKRESKALTGLHGHSAQGGKTPSQIWAEGKAKKQEASVDKGIPSPVSSSAPGNEEVTTDETLDISAIRERFSQNLIAQAPSSPKNLNTPSPARGFPLDPRQVLPLLVSKEITTSSQGNSAFERSEESLSVKPPSPPRSAPSFRSPEIPASEARAEPPLLPMDTKPGTVGGMQGSALTSETVTEQESWNLQPEAIIHQDQGDVGDSHTKNEFQAGPFPADDPTQNITATVIYSYTEVEDNEIVLVEGDLITSIDKIDEGWWMGTNPAGHHGLFPKDYVEELKPTAADSYTATPPASSREHCAEALYEYIATEDNEISFDEGDIITQIAFPDEDWWQGEIRGTVGLFPAYSSLSELR</sequence>
<feature type="compositionally biased region" description="Polar residues" evidence="3">
    <location>
        <begin position="390"/>
        <end position="403"/>
    </location>
</feature>
<feature type="domain" description="SH3" evidence="4">
    <location>
        <begin position="609"/>
        <end position="668"/>
    </location>
</feature>
<dbReference type="PANTHER" id="PTHR10829:SF25">
    <property type="entry name" value="DREBRIN-LIKE PROTEIN"/>
    <property type="match status" value="1"/>
</dbReference>
<dbReference type="GO" id="GO:0005884">
    <property type="term" value="C:actin filament"/>
    <property type="evidence" value="ECO:0007669"/>
    <property type="project" value="TreeGrafter"/>
</dbReference>
<dbReference type="Pfam" id="PF00241">
    <property type="entry name" value="Cofilin_ADF"/>
    <property type="match status" value="1"/>
</dbReference>
<proteinExistence type="predicted"/>
<feature type="region of interest" description="Disordered" evidence="3">
    <location>
        <begin position="424"/>
        <end position="492"/>
    </location>
</feature>
<feature type="region of interest" description="Disordered" evidence="3">
    <location>
        <begin position="390"/>
        <end position="411"/>
    </location>
</feature>
<dbReference type="OMA" id="FKEPRGA"/>
<feature type="compositionally biased region" description="Polar residues" evidence="3">
    <location>
        <begin position="424"/>
        <end position="434"/>
    </location>
</feature>
<dbReference type="InterPro" id="IPR036028">
    <property type="entry name" value="SH3-like_dom_sf"/>
</dbReference>
<evidence type="ECO:0000259" key="4">
    <source>
        <dbReference type="PROSITE" id="PS50002"/>
    </source>
</evidence>
<keyword evidence="7" id="KW-1185">Reference proteome</keyword>
<dbReference type="InterPro" id="IPR029006">
    <property type="entry name" value="ADF-H/Gelsolin-like_dom_sf"/>
</dbReference>
<accession>A0A1U7LPJ9</accession>
<dbReference type="Gene3D" id="3.40.20.10">
    <property type="entry name" value="Severin"/>
    <property type="match status" value="1"/>
</dbReference>
<feature type="domain" description="SH3" evidence="4">
    <location>
        <begin position="535"/>
        <end position="595"/>
    </location>
</feature>
<dbReference type="PROSITE" id="PS51263">
    <property type="entry name" value="ADF_H"/>
    <property type="match status" value="1"/>
</dbReference>
<dbReference type="SUPFAM" id="SSF55753">
    <property type="entry name" value="Actin depolymerizing proteins"/>
    <property type="match status" value="1"/>
</dbReference>
<dbReference type="Gene3D" id="2.30.30.40">
    <property type="entry name" value="SH3 Domains"/>
    <property type="match status" value="2"/>
</dbReference>
<dbReference type="GO" id="GO:0030833">
    <property type="term" value="P:regulation of actin filament polymerization"/>
    <property type="evidence" value="ECO:0007669"/>
    <property type="project" value="TreeGrafter"/>
</dbReference>
<dbReference type="Pfam" id="PF14604">
    <property type="entry name" value="SH3_9"/>
    <property type="match status" value="1"/>
</dbReference>
<dbReference type="InterPro" id="IPR002108">
    <property type="entry name" value="ADF-H"/>
</dbReference>
<dbReference type="InterPro" id="IPR035719">
    <property type="entry name" value="Abp1_fungi_SH3_C1"/>
</dbReference>
<dbReference type="Pfam" id="PF00018">
    <property type="entry name" value="SH3_1"/>
    <property type="match status" value="1"/>
</dbReference>
<evidence type="ECO:0000259" key="5">
    <source>
        <dbReference type="PROSITE" id="PS51263"/>
    </source>
</evidence>
<dbReference type="PROSITE" id="PS50002">
    <property type="entry name" value="SH3"/>
    <property type="match status" value="2"/>
</dbReference>
<dbReference type="InterPro" id="IPR001452">
    <property type="entry name" value="SH3_domain"/>
</dbReference>
<comment type="caution">
    <text evidence="6">The sequence shown here is derived from an EMBL/GenBank/DDBJ whole genome shotgun (WGS) entry which is preliminary data.</text>
</comment>
<dbReference type="CDD" id="cd11962">
    <property type="entry name" value="SH3_Abp1_fungi_C1"/>
    <property type="match status" value="1"/>
</dbReference>
<dbReference type="SMART" id="SM00326">
    <property type="entry name" value="SH3"/>
    <property type="match status" value="2"/>
</dbReference>
<dbReference type="Proteomes" id="UP000186594">
    <property type="component" value="Unassembled WGS sequence"/>
</dbReference>
<protein>
    <submittedName>
        <fullName evidence="6">Drebrin-like protein</fullName>
    </submittedName>
</protein>
<dbReference type="SMART" id="SM00102">
    <property type="entry name" value="ADF"/>
    <property type="match status" value="1"/>
</dbReference>
<dbReference type="AlphaFoldDB" id="A0A1U7LPJ9"/>
<dbReference type="EMBL" id="LXFE01000727">
    <property type="protein sequence ID" value="OLL24577.1"/>
    <property type="molecule type" value="Genomic_DNA"/>
</dbReference>